<feature type="transmembrane region" description="Helical" evidence="14">
    <location>
        <begin position="24"/>
        <end position="44"/>
    </location>
</feature>
<dbReference type="NCBIfam" id="TIGR01614">
    <property type="entry name" value="PME_inhib"/>
    <property type="match status" value="1"/>
</dbReference>
<keyword evidence="6 13" id="KW-0063">Aspartyl esterase</keyword>
<evidence type="ECO:0000256" key="11">
    <source>
        <dbReference type="ARBA" id="ARBA00057335"/>
    </source>
</evidence>
<name>A0AAD8I5I0_9APIA</name>
<dbReference type="GO" id="GO:0004857">
    <property type="term" value="F:enzyme inhibitor activity"/>
    <property type="evidence" value="ECO:0007669"/>
    <property type="project" value="InterPro"/>
</dbReference>
<keyword evidence="7" id="KW-1015">Disulfide bond</keyword>
<dbReference type="EMBL" id="JAUIZM010000006">
    <property type="protein sequence ID" value="KAK1377890.1"/>
    <property type="molecule type" value="Genomic_DNA"/>
</dbReference>
<keyword evidence="5 13" id="KW-0378">Hydrolase</keyword>
<dbReference type="GO" id="GO:0045490">
    <property type="term" value="P:pectin catabolic process"/>
    <property type="evidence" value="ECO:0007669"/>
    <property type="project" value="UniProtKB-UniRule"/>
</dbReference>
<dbReference type="InterPro" id="IPR035513">
    <property type="entry name" value="Invertase/methylesterase_inhib"/>
</dbReference>
<keyword evidence="8" id="KW-0325">Glycoprotein</keyword>
<evidence type="ECO:0000313" key="16">
    <source>
        <dbReference type="EMBL" id="KAK1377890.1"/>
    </source>
</evidence>
<keyword evidence="9" id="KW-0961">Cell wall biogenesis/degradation</keyword>
<reference evidence="16" key="2">
    <citation type="submission" date="2023-05" db="EMBL/GenBank/DDBJ databases">
        <authorList>
            <person name="Schelkunov M.I."/>
        </authorList>
    </citation>
    <scope>NUCLEOTIDE SEQUENCE</scope>
    <source>
        <strain evidence="16">Hsosn_3</strain>
        <tissue evidence="16">Leaf</tissue>
    </source>
</reference>
<dbReference type="PROSITE" id="PS00503">
    <property type="entry name" value="PECTINESTERASE_2"/>
    <property type="match status" value="1"/>
</dbReference>
<evidence type="ECO:0000256" key="2">
    <source>
        <dbReference type="ARBA" id="ARBA00006027"/>
    </source>
</evidence>
<dbReference type="SUPFAM" id="SSF51126">
    <property type="entry name" value="Pectin lyase-like"/>
    <property type="match status" value="1"/>
</dbReference>
<dbReference type="Gene3D" id="1.20.140.40">
    <property type="entry name" value="Invertase/pectin methylesterase inhibitor family protein"/>
    <property type="match status" value="1"/>
</dbReference>
<dbReference type="PANTHER" id="PTHR31707">
    <property type="entry name" value="PECTINESTERASE"/>
    <property type="match status" value="1"/>
</dbReference>
<dbReference type="CDD" id="cd15798">
    <property type="entry name" value="PMEI-like_3"/>
    <property type="match status" value="1"/>
</dbReference>
<evidence type="ECO:0000256" key="8">
    <source>
        <dbReference type="ARBA" id="ARBA00023180"/>
    </source>
</evidence>
<feature type="domain" description="Pectinesterase inhibitor" evidence="15">
    <location>
        <begin position="63"/>
        <end position="226"/>
    </location>
</feature>
<evidence type="ECO:0000256" key="4">
    <source>
        <dbReference type="ARBA" id="ARBA00013229"/>
    </source>
</evidence>
<dbReference type="Pfam" id="PF01095">
    <property type="entry name" value="Pectinesterase"/>
    <property type="match status" value="1"/>
</dbReference>
<comment type="similarity">
    <text evidence="3">In the C-terminal section; belongs to the pectinesterase family.</text>
</comment>
<evidence type="ECO:0000256" key="7">
    <source>
        <dbReference type="ARBA" id="ARBA00023157"/>
    </source>
</evidence>
<dbReference type="AlphaFoldDB" id="A0AAD8I5I0"/>
<keyword evidence="14" id="KW-1133">Transmembrane helix</keyword>
<dbReference type="SUPFAM" id="SSF101148">
    <property type="entry name" value="Plant invertase/pectin methylesterase inhibitor"/>
    <property type="match status" value="1"/>
</dbReference>
<evidence type="ECO:0000256" key="5">
    <source>
        <dbReference type="ARBA" id="ARBA00022801"/>
    </source>
</evidence>
<comment type="caution">
    <text evidence="16">The sequence shown here is derived from an EMBL/GenBank/DDBJ whole genome shotgun (WGS) entry which is preliminary data.</text>
</comment>
<evidence type="ECO:0000313" key="17">
    <source>
        <dbReference type="Proteomes" id="UP001237642"/>
    </source>
</evidence>
<reference evidence="16" key="1">
    <citation type="submission" date="2023-02" db="EMBL/GenBank/DDBJ databases">
        <title>Genome of toxic invasive species Heracleum sosnowskyi carries increased number of genes despite the absence of recent whole-genome duplications.</title>
        <authorList>
            <person name="Schelkunov M."/>
            <person name="Shtratnikova V."/>
            <person name="Makarenko M."/>
            <person name="Klepikova A."/>
            <person name="Omelchenko D."/>
            <person name="Novikova G."/>
            <person name="Obukhova E."/>
            <person name="Bogdanov V."/>
            <person name="Penin A."/>
            <person name="Logacheva M."/>
        </authorList>
    </citation>
    <scope>NUCLEOTIDE SEQUENCE</scope>
    <source>
        <strain evidence="16">Hsosn_3</strain>
        <tissue evidence="16">Leaf</tissue>
    </source>
</reference>
<dbReference type="FunFam" id="1.20.140.40:FF:000001">
    <property type="entry name" value="Pectinesterase"/>
    <property type="match status" value="1"/>
</dbReference>
<keyword evidence="17" id="KW-1185">Reference proteome</keyword>
<evidence type="ECO:0000256" key="14">
    <source>
        <dbReference type="SAM" id="Phobius"/>
    </source>
</evidence>
<dbReference type="InterPro" id="IPR011050">
    <property type="entry name" value="Pectin_lyase_fold/virulence"/>
</dbReference>
<comment type="pathway">
    <text evidence="1 13">Glycan metabolism; pectin degradation; 2-dehydro-3-deoxy-D-gluconate from pectin: step 1/5.</text>
</comment>
<dbReference type="Proteomes" id="UP001237642">
    <property type="component" value="Unassembled WGS sequence"/>
</dbReference>
<dbReference type="InterPro" id="IPR033131">
    <property type="entry name" value="Pectinesterase_Asp_AS"/>
</dbReference>
<comment type="similarity">
    <text evidence="2">In the N-terminal section; belongs to the PMEI family.</text>
</comment>
<organism evidence="16 17">
    <name type="scientific">Heracleum sosnowskyi</name>
    <dbReference type="NCBI Taxonomy" id="360622"/>
    <lineage>
        <taxon>Eukaryota</taxon>
        <taxon>Viridiplantae</taxon>
        <taxon>Streptophyta</taxon>
        <taxon>Embryophyta</taxon>
        <taxon>Tracheophyta</taxon>
        <taxon>Spermatophyta</taxon>
        <taxon>Magnoliopsida</taxon>
        <taxon>eudicotyledons</taxon>
        <taxon>Gunneridae</taxon>
        <taxon>Pentapetalae</taxon>
        <taxon>asterids</taxon>
        <taxon>campanulids</taxon>
        <taxon>Apiales</taxon>
        <taxon>Apiaceae</taxon>
        <taxon>Apioideae</taxon>
        <taxon>apioid superclade</taxon>
        <taxon>Tordylieae</taxon>
        <taxon>Tordyliinae</taxon>
        <taxon>Heracleum</taxon>
    </lineage>
</organism>
<dbReference type="Pfam" id="PF04043">
    <property type="entry name" value="PMEI"/>
    <property type="match status" value="1"/>
</dbReference>
<feature type="active site" evidence="12">
    <location>
        <position position="423"/>
    </location>
</feature>
<accession>A0AAD8I5I0</accession>
<dbReference type="GO" id="GO:0042545">
    <property type="term" value="P:cell wall modification"/>
    <property type="evidence" value="ECO:0007669"/>
    <property type="project" value="UniProtKB-UniRule"/>
</dbReference>
<evidence type="ECO:0000256" key="13">
    <source>
        <dbReference type="RuleBase" id="RU000589"/>
    </source>
</evidence>
<dbReference type="InterPro" id="IPR000070">
    <property type="entry name" value="Pectinesterase_cat"/>
</dbReference>
<keyword evidence="14" id="KW-0472">Membrane</keyword>
<proteinExistence type="inferred from homology"/>
<evidence type="ECO:0000256" key="10">
    <source>
        <dbReference type="ARBA" id="ARBA00047928"/>
    </source>
</evidence>
<evidence type="ECO:0000256" key="3">
    <source>
        <dbReference type="ARBA" id="ARBA00007786"/>
    </source>
</evidence>
<dbReference type="InterPro" id="IPR006501">
    <property type="entry name" value="Pectinesterase_inhib_dom"/>
</dbReference>
<evidence type="ECO:0000256" key="9">
    <source>
        <dbReference type="ARBA" id="ARBA00023316"/>
    </source>
</evidence>
<evidence type="ECO:0000256" key="12">
    <source>
        <dbReference type="PROSITE-ProRule" id="PRU10040"/>
    </source>
</evidence>
<keyword evidence="14" id="KW-0812">Transmembrane</keyword>
<evidence type="ECO:0000259" key="15">
    <source>
        <dbReference type="SMART" id="SM00856"/>
    </source>
</evidence>
<dbReference type="GO" id="GO:0030599">
    <property type="term" value="F:pectinesterase activity"/>
    <property type="evidence" value="ECO:0007669"/>
    <property type="project" value="UniProtKB-UniRule"/>
</dbReference>
<gene>
    <name evidence="16" type="ORF">POM88_024634</name>
</gene>
<sequence>MSSIDLFKRELEEHAFRKKARKRLIIVSVSVVLLVIIIIAASVGDLKRNDNSNKSPPSSSSTSTAESIKAVCEVTLYPDSCSSSISSLKSSTNLTSNNPEDLFVLSLQAAVNALVKFSSFTQMLVDSNSNYDSLSKNALRNCESIIWDAIDYVNMSVVRFQETENKLSPSTSTINDIRTWLSAAITYQETCIDGLQEFSRGNLELTEEVRTAMRNSTEFTSNSLAIVTKILSKLKFSMNRKLLHSEADGIPSWLHQAGNRRLLQELEKNLPRPNVTVAKDGSGNFTTIGQAVKSIPERSPYRFVIYIKEGVYTENATIGKRLWNVTMYGDGMKKTIISNNLNIVDKTPTFISGTLIAEGRGFIAMHMTFRNTAGPEKEQAVAMRSSSDHSIFYQCSFEAYQDTLYVHANRQFYRDCHITGTVDFIFGNAAVVFQNCTIQPREPLPKQFIAITAQSKSDPNQNTGICIQGCDLTTTFNNQLVTADTYLGRPWKNYSTTVIMHSKIGQLLNPQGWIEWIRDVTPPETIFYGEYQNSGLGSVQDQRVEWDGYKRNLTDQQASKFTVEGLIQGSEWLVDHAKLYNYDLNV</sequence>
<evidence type="ECO:0000256" key="6">
    <source>
        <dbReference type="ARBA" id="ARBA00023085"/>
    </source>
</evidence>
<dbReference type="FunFam" id="2.160.20.10:FF:000001">
    <property type="entry name" value="Pectinesterase"/>
    <property type="match status" value="1"/>
</dbReference>
<dbReference type="InterPro" id="IPR012334">
    <property type="entry name" value="Pectin_lyas_fold"/>
</dbReference>
<dbReference type="SMART" id="SM00856">
    <property type="entry name" value="PMEI"/>
    <property type="match status" value="1"/>
</dbReference>
<comment type="function">
    <text evidence="11">Acts in the modification of cell walls via demethylesterification of cell wall pectin.</text>
</comment>
<dbReference type="EC" id="3.1.1.11" evidence="4 13"/>
<evidence type="ECO:0000256" key="1">
    <source>
        <dbReference type="ARBA" id="ARBA00005184"/>
    </source>
</evidence>
<comment type="catalytic activity">
    <reaction evidence="10 13">
        <text>[(1-&gt;4)-alpha-D-galacturonosyl methyl ester](n) + n H2O = [(1-&gt;4)-alpha-D-galacturonosyl](n) + n methanol + n H(+)</text>
        <dbReference type="Rhea" id="RHEA:22380"/>
        <dbReference type="Rhea" id="RHEA-COMP:14570"/>
        <dbReference type="Rhea" id="RHEA-COMP:14573"/>
        <dbReference type="ChEBI" id="CHEBI:15377"/>
        <dbReference type="ChEBI" id="CHEBI:15378"/>
        <dbReference type="ChEBI" id="CHEBI:17790"/>
        <dbReference type="ChEBI" id="CHEBI:140522"/>
        <dbReference type="ChEBI" id="CHEBI:140523"/>
        <dbReference type="EC" id="3.1.1.11"/>
    </reaction>
</comment>
<protein>
    <recommendedName>
        <fullName evidence="4 13">Pectinesterase</fullName>
        <ecNumber evidence="4 13">3.1.1.11</ecNumber>
    </recommendedName>
</protein>
<dbReference type="Gene3D" id="2.160.20.10">
    <property type="entry name" value="Single-stranded right-handed beta-helix, Pectin lyase-like"/>
    <property type="match status" value="1"/>
</dbReference>